<keyword evidence="1" id="KW-0732">Signal</keyword>
<dbReference type="EMBL" id="VYZN01000013">
    <property type="protein sequence ID" value="KAE9541028.1"/>
    <property type="molecule type" value="Genomic_DNA"/>
</dbReference>
<proteinExistence type="predicted"/>
<dbReference type="Proteomes" id="UP000475862">
    <property type="component" value="Unassembled WGS sequence"/>
</dbReference>
<evidence type="ECO:0000313" key="3">
    <source>
        <dbReference type="Proteomes" id="UP000475862"/>
    </source>
</evidence>
<name>A0A6G0TY01_APHGL</name>
<sequence>MVNCGTLNLILLFVVNILLAINAQMTPIVLHTYHHCFLKCTKKKQVNIEQQSNRYIRKTNRQGKKLKMVINDVKSTEVEIIEALQCENLNCVSNVGIQVMFDFNNTNPFKFECEFNKYNNDVETLANTSLSNNICNNSNTKDIACGPDISCLNMDSFLGYHYITNEAQLKDLTSTTVKVFNLLLSFMSDSCYSTVSKENRLFLNSQMYVMFLKPQLRMISG</sequence>
<evidence type="ECO:0000256" key="1">
    <source>
        <dbReference type="SAM" id="SignalP"/>
    </source>
</evidence>
<reference evidence="2 3" key="1">
    <citation type="submission" date="2019-08" db="EMBL/GenBank/DDBJ databases">
        <title>The genome of the soybean aphid Biotype 1, its phylome, world population structure and adaptation to the North American continent.</title>
        <authorList>
            <person name="Giordano R."/>
            <person name="Donthu R.K."/>
            <person name="Hernandez A.G."/>
            <person name="Wright C.L."/>
            <person name="Zimin A.V."/>
        </authorList>
    </citation>
    <scope>NUCLEOTIDE SEQUENCE [LARGE SCALE GENOMIC DNA]</scope>
    <source>
        <tissue evidence="2">Whole aphids</tissue>
    </source>
</reference>
<dbReference type="AlphaFoldDB" id="A0A6G0TY01"/>
<protein>
    <submittedName>
        <fullName evidence="2">Uncharacterized protein</fullName>
    </submittedName>
</protein>
<feature type="signal peptide" evidence="1">
    <location>
        <begin position="1"/>
        <end position="23"/>
    </location>
</feature>
<accession>A0A6G0TY01</accession>
<feature type="chain" id="PRO_5026058628" evidence="1">
    <location>
        <begin position="24"/>
        <end position="221"/>
    </location>
</feature>
<comment type="caution">
    <text evidence="2">The sequence shown here is derived from an EMBL/GenBank/DDBJ whole genome shotgun (WGS) entry which is preliminary data.</text>
</comment>
<organism evidence="2 3">
    <name type="scientific">Aphis glycines</name>
    <name type="common">Soybean aphid</name>
    <dbReference type="NCBI Taxonomy" id="307491"/>
    <lineage>
        <taxon>Eukaryota</taxon>
        <taxon>Metazoa</taxon>
        <taxon>Ecdysozoa</taxon>
        <taxon>Arthropoda</taxon>
        <taxon>Hexapoda</taxon>
        <taxon>Insecta</taxon>
        <taxon>Pterygota</taxon>
        <taxon>Neoptera</taxon>
        <taxon>Paraneoptera</taxon>
        <taxon>Hemiptera</taxon>
        <taxon>Sternorrhyncha</taxon>
        <taxon>Aphidomorpha</taxon>
        <taxon>Aphidoidea</taxon>
        <taxon>Aphididae</taxon>
        <taxon>Aphidini</taxon>
        <taxon>Aphis</taxon>
        <taxon>Aphis</taxon>
    </lineage>
</organism>
<gene>
    <name evidence="2" type="ORF">AGLY_004273</name>
</gene>
<dbReference type="OrthoDB" id="6620488at2759"/>
<keyword evidence="3" id="KW-1185">Reference proteome</keyword>
<evidence type="ECO:0000313" key="2">
    <source>
        <dbReference type="EMBL" id="KAE9541028.1"/>
    </source>
</evidence>